<dbReference type="EMBL" id="LJYG01000086">
    <property type="protein sequence ID" value="KRQ09986.1"/>
    <property type="molecule type" value="Genomic_DNA"/>
</dbReference>
<protein>
    <recommendedName>
        <fullName evidence="4">Reverse transcriptase domain-containing protein</fullName>
    </recommendedName>
</protein>
<sequence>MIQELDRVRRAARQRKKERFTALLHHINTDTLRMAFYALKRKAAPGVDGVTWQDFETDLEPRHADLHRRVHGGAYRLQPSRRTYIPKTEGWERALAIAAFGGQIVQGATVMVLNAIYEGDFVGFSYGFRPGRGPHDGLDALAVAITTRKPVNWHYQIWAFCKQYLRRRMTAKSQQLRNAEKNAMASINLSSQSIAGAPAGQRTITTLRVIKWRVLAPRRRGFQMTRGMKPMARMVAATRRALAMYARPVLRNLVALSSPFRIHRRRDVGARHGHGCPGEIPLRNLEIVHRAHPSSVAMARAIGFEASSVRAKRSSCY</sequence>
<dbReference type="Proteomes" id="UP000051936">
    <property type="component" value="Unassembled WGS sequence"/>
</dbReference>
<dbReference type="InterPro" id="IPR043502">
    <property type="entry name" value="DNA/RNA_pol_sf"/>
</dbReference>
<evidence type="ECO:0000313" key="3">
    <source>
        <dbReference type="Proteomes" id="UP000051936"/>
    </source>
</evidence>
<proteinExistence type="inferred from homology"/>
<comment type="caution">
    <text evidence="2">The sequence shown here is derived from an EMBL/GenBank/DDBJ whole genome shotgun (WGS) entry which is preliminary data.</text>
</comment>
<reference evidence="2 3" key="1">
    <citation type="submission" date="2015-09" db="EMBL/GenBank/DDBJ databases">
        <title>Draft Genome Sequence of Bradyrhizobium manausense Strain BR 3351T, a Novel Symbiotic Nitrogen-Fixing Alphaproteobacterium Isolated from Brazilian Amazon Rain Forest.</title>
        <authorList>
            <person name="De Araujo J.L."/>
            <person name="Zilli J.E."/>
        </authorList>
    </citation>
    <scope>NUCLEOTIDE SEQUENCE [LARGE SCALE GENOMIC DNA]</scope>
    <source>
        <strain evidence="2 3">BR3351</strain>
    </source>
</reference>
<dbReference type="STRING" id="989370.AOQ71_20135"/>
<comment type="similarity">
    <text evidence="1">Belongs to the bacterial reverse transcriptase family.</text>
</comment>
<dbReference type="AlphaFoldDB" id="A0A0R3DRH4"/>
<evidence type="ECO:0000256" key="1">
    <source>
        <dbReference type="ARBA" id="ARBA00034120"/>
    </source>
</evidence>
<accession>A0A0R3DRH4</accession>
<evidence type="ECO:0008006" key="4">
    <source>
        <dbReference type="Google" id="ProtNLM"/>
    </source>
</evidence>
<evidence type="ECO:0000313" key="2">
    <source>
        <dbReference type="EMBL" id="KRQ09986.1"/>
    </source>
</evidence>
<gene>
    <name evidence="2" type="ORF">AOQ71_20135</name>
</gene>
<keyword evidence="3" id="KW-1185">Reference proteome</keyword>
<name>A0A0R3DRH4_9BRAD</name>
<organism evidence="2 3">
    <name type="scientific">Bradyrhizobium manausense</name>
    <dbReference type="NCBI Taxonomy" id="989370"/>
    <lineage>
        <taxon>Bacteria</taxon>
        <taxon>Pseudomonadati</taxon>
        <taxon>Pseudomonadota</taxon>
        <taxon>Alphaproteobacteria</taxon>
        <taxon>Hyphomicrobiales</taxon>
        <taxon>Nitrobacteraceae</taxon>
        <taxon>Bradyrhizobium</taxon>
    </lineage>
</organism>
<dbReference type="PANTHER" id="PTHR34047:SF8">
    <property type="entry name" value="PROTEIN YKFC"/>
    <property type="match status" value="1"/>
</dbReference>
<dbReference type="InterPro" id="IPR051083">
    <property type="entry name" value="GrpII_Intron_Splice-Mob/Def"/>
</dbReference>
<dbReference type="SUPFAM" id="SSF56672">
    <property type="entry name" value="DNA/RNA polymerases"/>
    <property type="match status" value="1"/>
</dbReference>
<dbReference type="PANTHER" id="PTHR34047">
    <property type="entry name" value="NUCLEAR INTRON MATURASE 1, MITOCHONDRIAL-RELATED"/>
    <property type="match status" value="1"/>
</dbReference>